<evidence type="ECO:0000256" key="2">
    <source>
        <dbReference type="ARBA" id="ARBA00022679"/>
    </source>
</evidence>
<dbReference type="InterPro" id="IPR000863">
    <property type="entry name" value="Sulfotransferase_dom"/>
</dbReference>
<proteinExistence type="inferred from homology"/>
<comment type="similarity">
    <text evidence="1">Belongs to the sulfotransferase 1 family.</text>
</comment>
<organism evidence="4 5">
    <name type="scientific">Priapulus caudatus</name>
    <name type="common">Priapulid worm</name>
    <dbReference type="NCBI Taxonomy" id="37621"/>
    <lineage>
        <taxon>Eukaryota</taxon>
        <taxon>Metazoa</taxon>
        <taxon>Ecdysozoa</taxon>
        <taxon>Scalidophora</taxon>
        <taxon>Priapulida</taxon>
        <taxon>Priapulimorpha</taxon>
        <taxon>Priapulimorphida</taxon>
        <taxon>Priapulidae</taxon>
        <taxon>Priapulus</taxon>
    </lineage>
</organism>
<protein>
    <submittedName>
        <fullName evidence="5">Sulfotransferase family cytosolic 1B member 1-like isoform X2</fullName>
    </submittedName>
</protein>
<gene>
    <name evidence="5" type="primary">LOC106808288</name>
</gene>
<evidence type="ECO:0000313" key="5">
    <source>
        <dbReference type="RefSeq" id="XP_014666427.1"/>
    </source>
</evidence>
<dbReference type="RefSeq" id="XP_014666427.1">
    <property type="nucleotide sequence ID" value="XM_014810941.1"/>
</dbReference>
<dbReference type="Pfam" id="PF00685">
    <property type="entry name" value="Sulfotransfer_1"/>
    <property type="match status" value="1"/>
</dbReference>
<sequence length="312" mass="36379">MAEEKTKLPRHHGRYSEDMVVFKGMLAYMPQVRSMKVRDDDLIIATWIKCGTTWAQSIILHILNDADVSKVSSGGKTIDKLFPMIEQINLSLLFAEPETIEVEDIEEMPSPRFLKTHIPLRYLCDDIKNRLKRPKIIYVSRNPKDALTSLYHFDMKGFYVPGVTDDDYSAAPLSHLLQEFYNDDCVFGSYWKHNLEFWNRRNDENVLFIFYEDMIKDHAGQVKKIADFLDKKLTDEQIQQIVEKTSFLKMRSDTFSNYSHIKAIQSPTATPFQRKGVVGDWKNHFTVAQSEEFDKVYQEKFAGTGLQHIFEI</sequence>
<dbReference type="GeneID" id="106808288"/>
<dbReference type="PANTHER" id="PTHR11783">
    <property type="entry name" value="SULFOTRANSFERASE SULT"/>
    <property type="match status" value="1"/>
</dbReference>
<dbReference type="SUPFAM" id="SSF52540">
    <property type="entry name" value="P-loop containing nucleoside triphosphate hydrolases"/>
    <property type="match status" value="1"/>
</dbReference>
<accession>A0ABM1E2K6</accession>
<reference evidence="5" key="1">
    <citation type="submission" date="2025-08" db="UniProtKB">
        <authorList>
            <consortium name="RefSeq"/>
        </authorList>
    </citation>
    <scope>IDENTIFICATION</scope>
</reference>
<dbReference type="Proteomes" id="UP000695022">
    <property type="component" value="Unplaced"/>
</dbReference>
<dbReference type="InterPro" id="IPR027417">
    <property type="entry name" value="P-loop_NTPase"/>
</dbReference>
<evidence type="ECO:0000256" key="1">
    <source>
        <dbReference type="ARBA" id="ARBA00005771"/>
    </source>
</evidence>
<keyword evidence="2" id="KW-0808">Transferase</keyword>
<dbReference type="Gene3D" id="3.40.50.300">
    <property type="entry name" value="P-loop containing nucleotide triphosphate hydrolases"/>
    <property type="match status" value="1"/>
</dbReference>
<name>A0ABM1E2K6_PRICU</name>
<evidence type="ECO:0000259" key="3">
    <source>
        <dbReference type="Pfam" id="PF00685"/>
    </source>
</evidence>
<feature type="domain" description="Sulfotransferase" evidence="3">
    <location>
        <begin position="39"/>
        <end position="305"/>
    </location>
</feature>
<keyword evidence="4" id="KW-1185">Reference proteome</keyword>
<evidence type="ECO:0000313" key="4">
    <source>
        <dbReference type="Proteomes" id="UP000695022"/>
    </source>
</evidence>